<keyword evidence="2" id="KW-0378">Hydrolase</keyword>
<protein>
    <submittedName>
        <fullName evidence="4">DUF4976 domain-containing protein</fullName>
    </submittedName>
</protein>
<feature type="domain" description="Sulfatase N-terminal" evidence="3">
    <location>
        <begin position="4"/>
        <end position="339"/>
    </location>
</feature>
<dbReference type="GO" id="GO:0008484">
    <property type="term" value="F:sulfuric ester hydrolase activity"/>
    <property type="evidence" value="ECO:0007669"/>
    <property type="project" value="TreeGrafter"/>
</dbReference>
<keyword evidence="1" id="KW-0479">Metal-binding</keyword>
<keyword evidence="5" id="KW-1185">Reference proteome</keyword>
<evidence type="ECO:0000313" key="5">
    <source>
        <dbReference type="Proteomes" id="UP000253769"/>
    </source>
</evidence>
<name>A0A369WSV0_9GAMM</name>
<dbReference type="InterPro" id="IPR000917">
    <property type="entry name" value="Sulfatase_N"/>
</dbReference>
<evidence type="ECO:0000313" key="4">
    <source>
        <dbReference type="EMBL" id="RDE24651.1"/>
    </source>
</evidence>
<dbReference type="Gene3D" id="3.40.720.10">
    <property type="entry name" value="Alkaline Phosphatase, subunit A"/>
    <property type="match status" value="1"/>
</dbReference>
<dbReference type="Pfam" id="PF00884">
    <property type="entry name" value="Sulfatase"/>
    <property type="match status" value="1"/>
</dbReference>
<comment type="caution">
    <text evidence="4">The sequence shown here is derived from an EMBL/GenBank/DDBJ whole genome shotgun (WGS) entry which is preliminary data.</text>
</comment>
<dbReference type="GO" id="GO:0046872">
    <property type="term" value="F:metal ion binding"/>
    <property type="evidence" value="ECO:0007669"/>
    <property type="project" value="UniProtKB-KW"/>
</dbReference>
<dbReference type="RefSeq" id="WP_114694237.1">
    <property type="nucleotide sequence ID" value="NZ_QQOH01000001.1"/>
</dbReference>
<dbReference type="Proteomes" id="UP000253769">
    <property type="component" value="Unassembled WGS sequence"/>
</dbReference>
<proteinExistence type="predicted"/>
<evidence type="ECO:0000256" key="2">
    <source>
        <dbReference type="ARBA" id="ARBA00022801"/>
    </source>
</evidence>
<dbReference type="CDD" id="cd16037">
    <property type="entry name" value="sulfatase_like"/>
    <property type="match status" value="1"/>
</dbReference>
<dbReference type="GO" id="GO:0005737">
    <property type="term" value="C:cytoplasm"/>
    <property type="evidence" value="ECO:0007669"/>
    <property type="project" value="TreeGrafter"/>
</dbReference>
<sequence length="482" mass="53217">MSAKNIIVIMSDEHANKVLGCHGHPLVKTPNLDKLAADGCRFSNAYTNSPICLPGRAAFATGRYVNETGYWDNAHPYDGKVDSWGHVLRDQGIRSVSVGKLHYKNATDYTGFDQQILPMHVVGEQGDVLGSVRDDLPRRMKCRSMSDSIGPGESSYTQYDRDITELACNWIKEEAGEERFALYVGLVAPHFPLIAPQQFYDLYKDVDIPMPKAYAASERPTHPWLQQWKECWIHDEFFDDDKVRTALRSYLGLCSFLDDNIGKILKALEQAGLAEDTQVIYTSDHGDNMGARGLWGKSTFFEEAAAIPMIMTGPDIEAGTVCETPVSLVDCAATITQQMVGTTPEDWPGRSLNQIANEANDPGRSVFSEYHAAGAISGGFMLRKGRYKYIYYVGYEPQLFDLETDPEELNDIAGQPEMTSLLQSFEAELRSICDPEEVDGRAKADQKRLVDKNGGREAVVAKGGFGATPAPGQHAEFAGSSN</sequence>
<evidence type="ECO:0000259" key="3">
    <source>
        <dbReference type="Pfam" id="PF00884"/>
    </source>
</evidence>
<dbReference type="InterPro" id="IPR017850">
    <property type="entry name" value="Alkaline_phosphatase_core_sf"/>
</dbReference>
<evidence type="ECO:0000256" key="1">
    <source>
        <dbReference type="ARBA" id="ARBA00022723"/>
    </source>
</evidence>
<dbReference type="OrthoDB" id="9803751at2"/>
<dbReference type="PANTHER" id="PTHR45953:SF1">
    <property type="entry name" value="IDURONATE 2-SULFATASE"/>
    <property type="match status" value="1"/>
</dbReference>
<dbReference type="AlphaFoldDB" id="A0A369WSV0"/>
<dbReference type="EMBL" id="QQOH01000001">
    <property type="protein sequence ID" value="RDE24651.1"/>
    <property type="molecule type" value="Genomic_DNA"/>
</dbReference>
<gene>
    <name evidence="4" type="ORF">DV711_03420</name>
</gene>
<dbReference type="PANTHER" id="PTHR45953">
    <property type="entry name" value="IDURONATE 2-SULFATASE"/>
    <property type="match status" value="1"/>
</dbReference>
<organism evidence="4 5">
    <name type="scientific">Motiliproteus coralliicola</name>
    <dbReference type="NCBI Taxonomy" id="2283196"/>
    <lineage>
        <taxon>Bacteria</taxon>
        <taxon>Pseudomonadati</taxon>
        <taxon>Pseudomonadota</taxon>
        <taxon>Gammaproteobacteria</taxon>
        <taxon>Oceanospirillales</taxon>
        <taxon>Oceanospirillaceae</taxon>
        <taxon>Motiliproteus</taxon>
    </lineage>
</organism>
<dbReference type="SUPFAM" id="SSF53649">
    <property type="entry name" value="Alkaline phosphatase-like"/>
    <property type="match status" value="1"/>
</dbReference>
<reference evidence="4 5" key="1">
    <citation type="submission" date="2018-07" db="EMBL/GenBank/DDBJ databases">
        <title>Motiliproteus coralliicola sp. nov., a bacterium isolated from Coral.</title>
        <authorList>
            <person name="Wang G."/>
        </authorList>
    </citation>
    <scope>NUCLEOTIDE SEQUENCE [LARGE SCALE GENOMIC DNA]</scope>
    <source>
        <strain evidence="4 5">C34</strain>
    </source>
</reference>
<accession>A0A369WSV0</accession>